<evidence type="ECO:0008006" key="3">
    <source>
        <dbReference type="Google" id="ProtNLM"/>
    </source>
</evidence>
<dbReference type="RefSeq" id="WP_135878914.1">
    <property type="nucleotide sequence ID" value="NZ_SRSO01000043.1"/>
</dbReference>
<gene>
    <name evidence="1" type="ORF">EM932_19640</name>
</gene>
<dbReference type="AlphaFoldDB" id="A0A4S1DR92"/>
<organism evidence="1 2">
    <name type="scientific">Flavivirga rizhaonensis</name>
    <dbReference type="NCBI Taxonomy" id="2559571"/>
    <lineage>
        <taxon>Bacteria</taxon>
        <taxon>Pseudomonadati</taxon>
        <taxon>Bacteroidota</taxon>
        <taxon>Flavobacteriia</taxon>
        <taxon>Flavobacteriales</taxon>
        <taxon>Flavobacteriaceae</taxon>
        <taxon>Flavivirga</taxon>
    </lineage>
</organism>
<accession>A0A4S1DR92</accession>
<evidence type="ECO:0000313" key="1">
    <source>
        <dbReference type="EMBL" id="TGV00450.1"/>
    </source>
</evidence>
<name>A0A4S1DR92_9FLAO</name>
<dbReference type="OrthoDB" id="5187906at2"/>
<protein>
    <recommendedName>
        <fullName evidence="3">DUF2116 family Zn-ribbon domain-containing protein</fullName>
    </recommendedName>
</protein>
<keyword evidence="2" id="KW-1185">Reference proteome</keyword>
<dbReference type="EMBL" id="SRSO01000043">
    <property type="protein sequence ID" value="TGV00450.1"/>
    <property type="molecule type" value="Genomic_DNA"/>
</dbReference>
<proteinExistence type="predicted"/>
<sequence>MQHKFCLSCSKELIGRTDKKFCDSHCRATFHNKNKPPHEYYILEINGILRKNRSILSSLSPEGKTTIRTSLIKSLGFNFNYFTNVFKTKTGTYYLCYDYGYLLLNNKGQEKMLIIKKQDYM</sequence>
<dbReference type="Proteomes" id="UP000307602">
    <property type="component" value="Unassembled WGS sequence"/>
</dbReference>
<evidence type="ECO:0000313" key="2">
    <source>
        <dbReference type="Proteomes" id="UP000307602"/>
    </source>
</evidence>
<comment type="caution">
    <text evidence="1">The sequence shown here is derived from an EMBL/GenBank/DDBJ whole genome shotgun (WGS) entry which is preliminary data.</text>
</comment>
<reference evidence="1 2" key="1">
    <citation type="submission" date="2019-04" db="EMBL/GenBank/DDBJ databases">
        <authorList>
            <person name="Liu A."/>
        </authorList>
    </citation>
    <scope>NUCLEOTIDE SEQUENCE [LARGE SCALE GENOMIC DNA]</scope>
    <source>
        <strain evidence="1 2">RZ03</strain>
    </source>
</reference>